<name>A0A1I2BWI5_9BACT</name>
<keyword evidence="7 8" id="KW-1133">Transmembrane helix</keyword>
<evidence type="ECO:0000256" key="2">
    <source>
        <dbReference type="ARBA" id="ARBA00012438"/>
    </source>
</evidence>
<dbReference type="SMART" id="SM00388">
    <property type="entry name" value="HisKA"/>
    <property type="match status" value="1"/>
</dbReference>
<evidence type="ECO:0000313" key="11">
    <source>
        <dbReference type="Proteomes" id="UP000198598"/>
    </source>
</evidence>
<dbReference type="AlphaFoldDB" id="A0A1I2BWI5"/>
<keyword evidence="6 10" id="KW-0418">Kinase</keyword>
<evidence type="ECO:0000256" key="7">
    <source>
        <dbReference type="ARBA" id="ARBA00022989"/>
    </source>
</evidence>
<evidence type="ECO:0000256" key="8">
    <source>
        <dbReference type="SAM" id="Phobius"/>
    </source>
</evidence>
<keyword evidence="8" id="KW-0472">Membrane</keyword>
<accession>A0A1I2BWI5</accession>
<dbReference type="PANTHER" id="PTHR45436:SF5">
    <property type="entry name" value="SENSOR HISTIDINE KINASE TRCS"/>
    <property type="match status" value="1"/>
</dbReference>
<comment type="catalytic activity">
    <reaction evidence="1">
        <text>ATP + protein L-histidine = ADP + protein N-phospho-L-histidine.</text>
        <dbReference type="EC" id="2.7.13.3"/>
    </reaction>
</comment>
<dbReference type="SMART" id="SM00387">
    <property type="entry name" value="HATPase_c"/>
    <property type="match status" value="1"/>
</dbReference>
<keyword evidence="4" id="KW-0808">Transferase</keyword>
<dbReference type="InterPro" id="IPR003594">
    <property type="entry name" value="HATPase_dom"/>
</dbReference>
<feature type="transmembrane region" description="Helical" evidence="8">
    <location>
        <begin position="130"/>
        <end position="152"/>
    </location>
</feature>
<dbReference type="Gene3D" id="1.10.287.130">
    <property type="match status" value="1"/>
</dbReference>
<dbReference type="Pfam" id="PF02518">
    <property type="entry name" value="HATPase_c"/>
    <property type="match status" value="1"/>
</dbReference>
<gene>
    <name evidence="10" type="ORF">SAMN05216167_11632</name>
</gene>
<dbReference type="STRING" id="662367.SAMN05216167_11632"/>
<evidence type="ECO:0000256" key="6">
    <source>
        <dbReference type="ARBA" id="ARBA00022777"/>
    </source>
</evidence>
<dbReference type="Pfam" id="PF00512">
    <property type="entry name" value="HisKA"/>
    <property type="match status" value="1"/>
</dbReference>
<protein>
    <recommendedName>
        <fullName evidence="2">histidine kinase</fullName>
        <ecNumber evidence="2">2.7.13.3</ecNumber>
    </recommendedName>
</protein>
<dbReference type="EMBL" id="FOLQ01000016">
    <property type="protein sequence ID" value="SFE60526.1"/>
    <property type="molecule type" value="Genomic_DNA"/>
</dbReference>
<evidence type="ECO:0000256" key="1">
    <source>
        <dbReference type="ARBA" id="ARBA00000085"/>
    </source>
</evidence>
<keyword evidence="5 8" id="KW-0812">Transmembrane</keyword>
<dbReference type="Gene3D" id="3.30.565.10">
    <property type="entry name" value="Histidine kinase-like ATPase, C-terminal domain"/>
    <property type="match status" value="1"/>
</dbReference>
<dbReference type="InterPro" id="IPR036097">
    <property type="entry name" value="HisK_dim/P_sf"/>
</dbReference>
<dbReference type="CDD" id="cd00082">
    <property type="entry name" value="HisKA"/>
    <property type="match status" value="1"/>
</dbReference>
<evidence type="ECO:0000256" key="5">
    <source>
        <dbReference type="ARBA" id="ARBA00022692"/>
    </source>
</evidence>
<dbReference type="InterPro" id="IPR050428">
    <property type="entry name" value="TCS_sensor_his_kinase"/>
</dbReference>
<dbReference type="PROSITE" id="PS50109">
    <property type="entry name" value="HIS_KIN"/>
    <property type="match status" value="1"/>
</dbReference>
<dbReference type="SUPFAM" id="SSF47384">
    <property type="entry name" value="Homodimeric domain of signal transducing histidine kinase"/>
    <property type="match status" value="1"/>
</dbReference>
<dbReference type="InterPro" id="IPR005467">
    <property type="entry name" value="His_kinase_dom"/>
</dbReference>
<keyword evidence="3" id="KW-0597">Phosphoprotein</keyword>
<evidence type="ECO:0000256" key="4">
    <source>
        <dbReference type="ARBA" id="ARBA00022679"/>
    </source>
</evidence>
<dbReference type="RefSeq" id="WP_093832109.1">
    <property type="nucleotide sequence ID" value="NZ_FOLQ01000016.1"/>
</dbReference>
<feature type="domain" description="Histidine kinase" evidence="9">
    <location>
        <begin position="215"/>
        <end position="427"/>
    </location>
</feature>
<dbReference type="GO" id="GO:0000155">
    <property type="term" value="F:phosphorelay sensor kinase activity"/>
    <property type="evidence" value="ECO:0007669"/>
    <property type="project" value="InterPro"/>
</dbReference>
<evidence type="ECO:0000313" key="10">
    <source>
        <dbReference type="EMBL" id="SFE60526.1"/>
    </source>
</evidence>
<feature type="transmembrane region" description="Helical" evidence="8">
    <location>
        <begin position="12"/>
        <end position="30"/>
    </location>
</feature>
<dbReference type="InterPro" id="IPR036890">
    <property type="entry name" value="HATPase_C_sf"/>
</dbReference>
<dbReference type="EC" id="2.7.13.3" evidence="2"/>
<proteinExistence type="predicted"/>
<organism evidence="10 11">
    <name type="scientific">Spirosoma endophyticum</name>
    <dbReference type="NCBI Taxonomy" id="662367"/>
    <lineage>
        <taxon>Bacteria</taxon>
        <taxon>Pseudomonadati</taxon>
        <taxon>Bacteroidota</taxon>
        <taxon>Cytophagia</taxon>
        <taxon>Cytophagales</taxon>
        <taxon>Cytophagaceae</taxon>
        <taxon>Spirosoma</taxon>
    </lineage>
</organism>
<dbReference type="SUPFAM" id="SSF55874">
    <property type="entry name" value="ATPase domain of HSP90 chaperone/DNA topoisomerase II/histidine kinase"/>
    <property type="match status" value="1"/>
</dbReference>
<sequence>MSLFSQTARYLLLTAFAIALVGAVGFYTLIHQKIRHEVDEILTSQVKQTELRLQKLPVNNVSDWDNNPRIERVMTPISPTFTDITVRDSLGSNELIPIRQLQATVSAKGQIYLITVQLPYYEFNELTREMSVGVIVGFLLLMALSVTIGLGLSRRLWRPFYSTIDQLGSFRLDEASGYAFPESSIKEFRLLGRSLNELTQKLGRQFSLQKQFTENASHELQTPLAVASAELELLLQSEHLTEADHTHLQHITDALGRMSQLNRSLLLLTQVENDQFARDDVLDLSELLNSYTDEYESFFEHKNMTVRRNIAPDVHLPMNRQLAIVLLTNLLKNAARHGGARHKINEGFVSIELTADALTIQNTGNPLPFADNLLFNRFVKDPARPDSTGLGLALVRQICDRYRLPLTYQYDADQGNHSFQVGLLQQRV</sequence>
<evidence type="ECO:0000259" key="9">
    <source>
        <dbReference type="PROSITE" id="PS50109"/>
    </source>
</evidence>
<dbReference type="GO" id="GO:0005886">
    <property type="term" value="C:plasma membrane"/>
    <property type="evidence" value="ECO:0007669"/>
    <property type="project" value="TreeGrafter"/>
</dbReference>
<reference evidence="10 11" key="1">
    <citation type="submission" date="2016-10" db="EMBL/GenBank/DDBJ databases">
        <authorList>
            <person name="de Groot N.N."/>
        </authorList>
    </citation>
    <scope>NUCLEOTIDE SEQUENCE [LARGE SCALE GENOMIC DNA]</scope>
    <source>
        <strain evidence="10 11">DSM 26130</strain>
    </source>
</reference>
<dbReference type="OrthoDB" id="1522504at2"/>
<evidence type="ECO:0000256" key="3">
    <source>
        <dbReference type="ARBA" id="ARBA00022553"/>
    </source>
</evidence>
<dbReference type="InterPro" id="IPR003661">
    <property type="entry name" value="HisK_dim/P_dom"/>
</dbReference>
<dbReference type="Proteomes" id="UP000198598">
    <property type="component" value="Unassembled WGS sequence"/>
</dbReference>
<dbReference type="PANTHER" id="PTHR45436">
    <property type="entry name" value="SENSOR HISTIDINE KINASE YKOH"/>
    <property type="match status" value="1"/>
</dbReference>
<keyword evidence="11" id="KW-1185">Reference proteome</keyword>